<dbReference type="PANTHER" id="PTHR42896">
    <property type="entry name" value="XYLULOSE-1,5-BISPHOSPHATE (XUBP) PHOSPHATASE"/>
    <property type="match status" value="1"/>
</dbReference>
<keyword evidence="1" id="KW-0378">Hydrolase</keyword>
<reference evidence="2" key="1">
    <citation type="submission" date="2014-08" db="EMBL/GenBank/DDBJ databases">
        <authorList>
            <person name="Moulin L."/>
        </authorList>
    </citation>
    <scope>NUCLEOTIDE SEQUENCE [LARGE SCALE GENOMIC DNA]</scope>
</reference>
<protein>
    <submittedName>
        <fullName evidence="1">HAD-superfamily hydrolase, subfamily IA, variant 3</fullName>
    </submittedName>
</protein>
<dbReference type="SUPFAM" id="SSF56784">
    <property type="entry name" value="HAD-like"/>
    <property type="match status" value="1"/>
</dbReference>
<keyword evidence="2" id="KW-1185">Reference proteome</keyword>
<sequence>MVSLLRSTLGAEALRLFASIRTGKGVSANKPHPEVYRLVLSDLDLNGLECLCIEDSRNGLLAARAAGMRTVITPSQFTCHENFSGADLILRNLALPWSSPEFHPFTSLTDQPVDFCRLLAHRTLERFTASRNRRTTPSLCFSSNSARKSLHAVPGIAPPSGRNG</sequence>
<gene>
    <name evidence="1" type="ORF">MPL3356_150286</name>
</gene>
<evidence type="ECO:0000313" key="2">
    <source>
        <dbReference type="Proteomes" id="UP000045285"/>
    </source>
</evidence>
<name>A0A090DF95_MESPL</name>
<dbReference type="Proteomes" id="UP000045285">
    <property type="component" value="Unassembled WGS sequence"/>
</dbReference>
<dbReference type="EMBL" id="CCMZ01000007">
    <property type="protein sequence ID" value="CDX14284.1"/>
    <property type="molecule type" value="Genomic_DNA"/>
</dbReference>
<dbReference type="InterPro" id="IPR006439">
    <property type="entry name" value="HAD-SF_hydro_IA"/>
</dbReference>
<organism evidence="1 2">
    <name type="scientific">Mesorhizobium plurifarium</name>
    <dbReference type="NCBI Taxonomy" id="69974"/>
    <lineage>
        <taxon>Bacteria</taxon>
        <taxon>Pseudomonadati</taxon>
        <taxon>Pseudomonadota</taxon>
        <taxon>Alphaproteobacteria</taxon>
        <taxon>Hyphomicrobiales</taxon>
        <taxon>Phyllobacteriaceae</taxon>
        <taxon>Mesorhizobium</taxon>
    </lineage>
</organism>
<accession>A0A090DF95</accession>
<proteinExistence type="predicted"/>
<dbReference type="GO" id="GO:0016787">
    <property type="term" value="F:hydrolase activity"/>
    <property type="evidence" value="ECO:0007669"/>
    <property type="project" value="UniProtKB-KW"/>
</dbReference>
<dbReference type="NCBIfam" id="TIGR01509">
    <property type="entry name" value="HAD-SF-IA-v3"/>
    <property type="match status" value="1"/>
</dbReference>
<dbReference type="Pfam" id="PF13419">
    <property type="entry name" value="HAD_2"/>
    <property type="match status" value="1"/>
</dbReference>
<evidence type="ECO:0000313" key="1">
    <source>
        <dbReference type="EMBL" id="CDX14284.1"/>
    </source>
</evidence>
<dbReference type="Gene3D" id="3.40.50.1000">
    <property type="entry name" value="HAD superfamily/HAD-like"/>
    <property type="match status" value="1"/>
</dbReference>
<dbReference type="AlphaFoldDB" id="A0A090DF95"/>
<dbReference type="InterPro" id="IPR036412">
    <property type="entry name" value="HAD-like_sf"/>
</dbReference>
<dbReference type="InterPro" id="IPR044999">
    <property type="entry name" value="CbbY-like"/>
</dbReference>
<dbReference type="PANTHER" id="PTHR42896:SF2">
    <property type="entry name" value="CBBY-LIKE PROTEIN"/>
    <property type="match status" value="1"/>
</dbReference>
<dbReference type="InterPro" id="IPR023214">
    <property type="entry name" value="HAD_sf"/>
</dbReference>
<dbReference type="InterPro" id="IPR041492">
    <property type="entry name" value="HAD_2"/>
</dbReference>